<dbReference type="SUPFAM" id="SSF55205">
    <property type="entry name" value="EPT/RTPC-like"/>
    <property type="match status" value="1"/>
</dbReference>
<evidence type="ECO:0000256" key="5">
    <source>
        <dbReference type="ARBA" id="ARBA00023141"/>
    </source>
</evidence>
<feature type="binding site" evidence="7">
    <location>
        <position position="159"/>
    </location>
    <ligand>
        <name>phosphoenolpyruvate</name>
        <dbReference type="ChEBI" id="CHEBI:58702"/>
    </ligand>
</feature>
<keyword evidence="4 7" id="KW-0808">Transferase</keyword>
<feature type="binding site" evidence="7">
    <location>
        <position position="334"/>
    </location>
    <ligand>
        <name>3-phosphoshikimate</name>
        <dbReference type="ChEBI" id="CHEBI:145989"/>
    </ligand>
</feature>
<keyword evidence="7" id="KW-0963">Cytoplasm</keyword>
<feature type="binding site" evidence="7">
    <location>
        <position position="13"/>
    </location>
    <ligand>
        <name>phosphoenolpyruvate</name>
        <dbReference type="ChEBI" id="CHEBI:58702"/>
    </ligand>
</feature>
<reference evidence="9" key="1">
    <citation type="journal article" date="2024" name="Int. J. Syst. Evol. Microbiol.">
        <title>Turicibacter faecis sp. nov., isolated from faeces of heart failure mouse model.</title>
        <authorList>
            <person name="Imamura Y."/>
            <person name="Motooka D."/>
            <person name="Nakajima Y."/>
            <person name="Ito S."/>
            <person name="Kitakaze M."/>
            <person name="Iida T."/>
            <person name="Nakamura S."/>
        </authorList>
    </citation>
    <scope>NUCLEOTIDE SEQUENCE</scope>
    <source>
        <strain evidence="9">TC023</strain>
    </source>
</reference>
<feature type="active site" description="Proton acceptor" evidence="7">
    <location>
        <position position="307"/>
    </location>
</feature>
<dbReference type="RefSeq" id="WP_262950702.1">
    <property type="nucleotide sequence ID" value="NZ_AP028127.1"/>
</dbReference>
<comment type="subunit">
    <text evidence="7">Monomer.</text>
</comment>
<dbReference type="Gene3D" id="3.65.10.10">
    <property type="entry name" value="Enolpyruvate transferase domain"/>
    <property type="match status" value="2"/>
</dbReference>
<sequence length="423" mass="46122">MSLKGSLTVASDKSITHRAIIFSSLSKGTTQIYNPLLGEDCLSTLEIFKSFGVKSHIENNCLTITSPGIDSFEIESPVLDAKNSGTTARLLMGVFPYLKKPVTLIGDDSLSRRPMRRVVTPLSQMGARIELKEEATLPAHIFPSHLSGISYVLPVASAQVKSAVMLAGMLAKGRTTISEPIPTRDHTEKMFEDFKIHYQKLNRVITIEGPQMPQTPGEVFVPGDISSAAFFIVAALIVPGSEIIINNVGINETRSGIIDVIQSMGGNLTLLNPRYFGGEPVADLKVEYTPRLTATVIEGELIPRLIDEIPILALLATRAVGTTVIKDAEELKVKETNRIDVTVQQLSSIGAKIKATEDGMIIEGNPMEDFCEAKVSSHKDHRIAMMLCVASLLLEKPLVIEDVESMNISYPDFLQHLQALSEN</sequence>
<feature type="binding site" evidence="7">
    <location>
        <position position="113"/>
    </location>
    <ligand>
        <name>phosphoenolpyruvate</name>
        <dbReference type="ChEBI" id="CHEBI:58702"/>
    </ligand>
</feature>
<comment type="caution">
    <text evidence="7">Lacks conserved residue(s) required for the propagation of feature annotation.</text>
</comment>
<keyword evidence="10" id="KW-1185">Reference proteome</keyword>
<evidence type="ECO:0000256" key="3">
    <source>
        <dbReference type="ARBA" id="ARBA00022605"/>
    </source>
</evidence>
<dbReference type="EMBL" id="AP028127">
    <property type="protein sequence ID" value="BEH90454.1"/>
    <property type="molecule type" value="Genomic_DNA"/>
</dbReference>
<evidence type="ECO:0000256" key="7">
    <source>
        <dbReference type="HAMAP-Rule" id="MF_00210"/>
    </source>
</evidence>
<feature type="binding site" evidence="7">
    <location>
        <position position="338"/>
    </location>
    <ligand>
        <name>phosphoenolpyruvate</name>
        <dbReference type="ChEBI" id="CHEBI:58702"/>
    </ligand>
</feature>
<dbReference type="NCBIfam" id="TIGR01356">
    <property type="entry name" value="aroA"/>
    <property type="match status" value="1"/>
</dbReference>
<accession>A0ABM8IGW6</accession>
<dbReference type="InterPro" id="IPR006264">
    <property type="entry name" value="EPSP_synthase"/>
</dbReference>
<dbReference type="Pfam" id="PF00275">
    <property type="entry name" value="EPSP_synthase"/>
    <property type="match status" value="1"/>
</dbReference>
<feature type="binding site" evidence="7">
    <location>
        <position position="159"/>
    </location>
    <ligand>
        <name>3-phosphoshikimate</name>
        <dbReference type="ChEBI" id="CHEBI:145989"/>
    </ligand>
</feature>
<feature type="binding site" evidence="7">
    <location>
        <position position="13"/>
    </location>
    <ligand>
        <name>3-phosphoshikimate</name>
        <dbReference type="ChEBI" id="CHEBI:145989"/>
    </ligand>
</feature>
<dbReference type="CDD" id="cd01556">
    <property type="entry name" value="EPSP_synthase"/>
    <property type="match status" value="1"/>
</dbReference>
<dbReference type="InterPro" id="IPR036968">
    <property type="entry name" value="Enolpyruvate_Tfrase_sf"/>
</dbReference>
<dbReference type="InterPro" id="IPR001986">
    <property type="entry name" value="Enolpyruvate_Tfrase_dom"/>
</dbReference>
<proteinExistence type="inferred from homology"/>
<organism evidence="9 10">
    <name type="scientific">Turicibacter faecis</name>
    <dbReference type="NCBI Taxonomy" id="2963365"/>
    <lineage>
        <taxon>Bacteria</taxon>
        <taxon>Bacillati</taxon>
        <taxon>Bacillota</taxon>
        <taxon>Erysipelotrichia</taxon>
        <taxon>Erysipelotrichales</taxon>
        <taxon>Turicibacteraceae</taxon>
        <taxon>Turicibacter</taxon>
    </lineage>
</organism>
<dbReference type="HAMAP" id="MF_00210">
    <property type="entry name" value="EPSP_synth"/>
    <property type="match status" value="1"/>
</dbReference>
<evidence type="ECO:0000313" key="9">
    <source>
        <dbReference type="EMBL" id="BEH90454.1"/>
    </source>
</evidence>
<dbReference type="EC" id="2.5.1.19" evidence="7"/>
<keyword evidence="3 7" id="KW-0028">Amino-acid biosynthesis</keyword>
<keyword evidence="5 7" id="KW-0057">Aromatic amino acid biosynthesis</keyword>
<comment type="pathway">
    <text evidence="1 7">Metabolic intermediate biosynthesis; chorismate biosynthesis; chorismate from D-erythrose 4-phosphate and phosphoenolpyruvate: step 6/7.</text>
</comment>
<feature type="binding site" evidence="7">
    <location>
        <position position="14"/>
    </location>
    <ligand>
        <name>3-phosphoshikimate</name>
        <dbReference type="ChEBI" id="CHEBI:145989"/>
    </ligand>
</feature>
<feature type="binding site" evidence="7">
    <location>
        <position position="18"/>
    </location>
    <ligand>
        <name>3-phosphoshikimate</name>
        <dbReference type="ChEBI" id="CHEBI:145989"/>
    </ligand>
</feature>
<evidence type="ECO:0000256" key="6">
    <source>
        <dbReference type="ARBA" id="ARBA00044633"/>
    </source>
</evidence>
<gene>
    <name evidence="7 9" type="primary">aroA</name>
    <name evidence="9" type="ORF">T23_05560</name>
</gene>
<comment type="catalytic activity">
    <reaction evidence="6">
        <text>3-phosphoshikimate + phosphoenolpyruvate = 5-O-(1-carboxyvinyl)-3-phosphoshikimate + phosphate</text>
        <dbReference type="Rhea" id="RHEA:21256"/>
        <dbReference type="ChEBI" id="CHEBI:43474"/>
        <dbReference type="ChEBI" id="CHEBI:57701"/>
        <dbReference type="ChEBI" id="CHEBI:58702"/>
        <dbReference type="ChEBI" id="CHEBI:145989"/>
        <dbReference type="EC" id="2.5.1.19"/>
    </reaction>
    <physiologicalReaction direction="left-to-right" evidence="6">
        <dbReference type="Rhea" id="RHEA:21257"/>
    </physiologicalReaction>
</comment>
<feature type="binding site" evidence="7">
    <location>
        <position position="85"/>
    </location>
    <ligand>
        <name>phosphoenolpyruvate</name>
        <dbReference type="ChEBI" id="CHEBI:58702"/>
    </ligand>
</feature>
<protein>
    <recommendedName>
        <fullName evidence="7">3-phosphoshikimate 1-carboxyvinyltransferase</fullName>
        <ecNumber evidence="7">2.5.1.19</ecNumber>
    </recommendedName>
    <alternativeName>
        <fullName evidence="7">5-enolpyruvylshikimate-3-phosphate synthase</fullName>
        <shortName evidence="7">EPSP synthase</shortName>
        <shortName evidence="7">EPSPS</shortName>
    </alternativeName>
</protein>
<dbReference type="PANTHER" id="PTHR21090:SF5">
    <property type="entry name" value="PENTAFUNCTIONAL AROM POLYPEPTIDE"/>
    <property type="match status" value="1"/>
</dbReference>
<name>A0ABM8IGW6_9FIRM</name>
<dbReference type="InterPro" id="IPR023193">
    <property type="entry name" value="EPSP_synthase_CS"/>
</dbReference>
<evidence type="ECO:0000259" key="8">
    <source>
        <dbReference type="Pfam" id="PF00275"/>
    </source>
</evidence>
<dbReference type="PROSITE" id="PS00104">
    <property type="entry name" value="EPSP_SYNTHASE_1"/>
    <property type="match status" value="1"/>
</dbReference>
<dbReference type="PANTHER" id="PTHR21090">
    <property type="entry name" value="AROM/DEHYDROQUINATE SYNTHASE"/>
    <property type="match status" value="1"/>
</dbReference>
<evidence type="ECO:0000256" key="4">
    <source>
        <dbReference type="ARBA" id="ARBA00022679"/>
    </source>
</evidence>
<feature type="binding site" evidence="7">
    <location>
        <position position="157"/>
    </location>
    <ligand>
        <name>3-phosphoshikimate</name>
        <dbReference type="ChEBI" id="CHEBI:145989"/>
    </ligand>
</feature>
<dbReference type="PIRSF" id="PIRSF000505">
    <property type="entry name" value="EPSPS"/>
    <property type="match status" value="1"/>
</dbReference>
<feature type="domain" description="Enolpyruvate transferase" evidence="8">
    <location>
        <begin position="3"/>
        <end position="417"/>
    </location>
</feature>
<comment type="similarity">
    <text evidence="2 7">Belongs to the EPSP synthase family.</text>
</comment>
<comment type="function">
    <text evidence="7">Catalyzes the transfer of the enolpyruvyl moiety of phosphoenolpyruvate (PEP) to the 5-hydroxyl of shikimate-3-phosphate (S3P) to produce enolpyruvyl shikimate-3-phosphate and inorganic phosphate.</text>
</comment>
<feature type="binding site" evidence="7">
    <location>
        <position position="307"/>
    </location>
    <ligand>
        <name>3-phosphoshikimate</name>
        <dbReference type="ChEBI" id="CHEBI:145989"/>
    </ligand>
</feature>
<evidence type="ECO:0000256" key="1">
    <source>
        <dbReference type="ARBA" id="ARBA00004811"/>
    </source>
</evidence>
<dbReference type="PROSITE" id="PS00885">
    <property type="entry name" value="EPSP_SYNTHASE_2"/>
    <property type="match status" value="1"/>
</dbReference>
<dbReference type="Proteomes" id="UP001432099">
    <property type="component" value="Chromosome"/>
</dbReference>
<evidence type="ECO:0000313" key="10">
    <source>
        <dbReference type="Proteomes" id="UP001432099"/>
    </source>
</evidence>
<comment type="subcellular location">
    <subcellularLocation>
        <location evidence="7">Cytoplasm</location>
    </subcellularLocation>
</comment>
<evidence type="ECO:0000256" key="2">
    <source>
        <dbReference type="ARBA" id="ARBA00009948"/>
    </source>
</evidence>
<dbReference type="InterPro" id="IPR013792">
    <property type="entry name" value="RNA3'P_cycl/enolpyr_Trfase_a/b"/>
</dbReference>
<feature type="binding site" evidence="7">
    <location>
        <position position="382"/>
    </location>
    <ligand>
        <name>phosphoenolpyruvate</name>
        <dbReference type="ChEBI" id="CHEBI:58702"/>
    </ligand>
</feature>